<feature type="transmembrane region" description="Helical" evidence="1">
    <location>
        <begin position="18"/>
        <end position="35"/>
    </location>
</feature>
<evidence type="ECO:0000259" key="2">
    <source>
        <dbReference type="Pfam" id="PF02698"/>
    </source>
</evidence>
<dbReference type="AlphaFoldDB" id="A0A6M9PYZ7"/>
<dbReference type="InterPro" id="IPR051599">
    <property type="entry name" value="Cell_Envelope_Assoc"/>
</dbReference>
<dbReference type="CDD" id="cd06259">
    <property type="entry name" value="YdcF-like"/>
    <property type="match status" value="1"/>
</dbReference>
<name>A0A6M9PYZ7_9BURK</name>
<dbReference type="GO" id="GO:0000270">
    <property type="term" value="P:peptidoglycan metabolic process"/>
    <property type="evidence" value="ECO:0007669"/>
    <property type="project" value="TreeGrafter"/>
</dbReference>
<sequence length="272" mass="30455">MDTIFFILSKVVQCCIEPLNWVLFFVVLGLIFLLLRKPHLCRRFLLLAIFDLLVVGWLPASEVFLQALENRVPKTFLTQVSEKDIGGIIILGGAVEGGQIALDRGEVSIGSAAERVTKAFELIRKYPDLPFIFSGYSGRVNPQGMSEAEAFKQLIAEQGLAEVTQKTAHYENQSRNTYENVLYMRPMIAEYGQKNDSGALKPWLLVTSASHMFRSVKIFEKQGVDVIPLPVDYQTANALTWNAFDLTEGARNWNNLLHEVVGLLAYSITGKI</sequence>
<dbReference type="PANTHER" id="PTHR30336">
    <property type="entry name" value="INNER MEMBRANE PROTEIN, PROBABLE PERMEASE"/>
    <property type="match status" value="1"/>
</dbReference>
<reference evidence="3 4" key="1">
    <citation type="submission" date="2018-04" db="EMBL/GenBank/DDBJ databases">
        <title>Polynucleobacter sp. UH21B genome.</title>
        <authorList>
            <person name="Hahn M.W."/>
        </authorList>
    </citation>
    <scope>NUCLEOTIDE SEQUENCE [LARGE SCALE GENOMIC DNA]</scope>
    <source>
        <strain evidence="3 4">MWH-UH21B</strain>
    </source>
</reference>
<keyword evidence="1" id="KW-0472">Membrane</keyword>
<dbReference type="Gene3D" id="3.40.50.620">
    <property type="entry name" value="HUPs"/>
    <property type="match status" value="1"/>
</dbReference>
<evidence type="ECO:0000256" key="1">
    <source>
        <dbReference type="SAM" id="Phobius"/>
    </source>
</evidence>
<dbReference type="KEGG" id="ptrp:DCO17_01250"/>
<feature type="domain" description="DUF218" evidence="2">
    <location>
        <begin position="88"/>
        <end position="262"/>
    </location>
</feature>
<dbReference type="InterPro" id="IPR014729">
    <property type="entry name" value="Rossmann-like_a/b/a_fold"/>
</dbReference>
<dbReference type="PANTHER" id="PTHR30336:SF4">
    <property type="entry name" value="ENVELOPE BIOGENESIS FACTOR ELYC"/>
    <property type="match status" value="1"/>
</dbReference>
<keyword evidence="1" id="KW-0812">Transmembrane</keyword>
<evidence type="ECO:0000313" key="4">
    <source>
        <dbReference type="Proteomes" id="UP000503312"/>
    </source>
</evidence>
<keyword evidence="1" id="KW-1133">Transmembrane helix</keyword>
<dbReference type="EMBL" id="CP028942">
    <property type="protein sequence ID" value="QKM63975.1"/>
    <property type="molecule type" value="Genomic_DNA"/>
</dbReference>
<gene>
    <name evidence="3" type="ORF">DCO17_01250</name>
</gene>
<dbReference type="InterPro" id="IPR003848">
    <property type="entry name" value="DUF218"/>
</dbReference>
<evidence type="ECO:0000313" key="3">
    <source>
        <dbReference type="EMBL" id="QKM63975.1"/>
    </source>
</evidence>
<dbReference type="GO" id="GO:0043164">
    <property type="term" value="P:Gram-negative-bacterium-type cell wall biogenesis"/>
    <property type="evidence" value="ECO:0007669"/>
    <property type="project" value="TreeGrafter"/>
</dbReference>
<accession>A0A6M9PYZ7</accession>
<dbReference type="Proteomes" id="UP000503312">
    <property type="component" value="Chromosome"/>
</dbReference>
<proteinExistence type="predicted"/>
<keyword evidence="4" id="KW-1185">Reference proteome</keyword>
<dbReference type="GO" id="GO:0005886">
    <property type="term" value="C:plasma membrane"/>
    <property type="evidence" value="ECO:0007669"/>
    <property type="project" value="TreeGrafter"/>
</dbReference>
<organism evidence="3 4">
    <name type="scientific">Polynucleobacter tropicus</name>
    <dbReference type="NCBI Taxonomy" id="1743174"/>
    <lineage>
        <taxon>Bacteria</taxon>
        <taxon>Pseudomonadati</taxon>
        <taxon>Pseudomonadota</taxon>
        <taxon>Betaproteobacteria</taxon>
        <taxon>Burkholderiales</taxon>
        <taxon>Burkholderiaceae</taxon>
        <taxon>Polynucleobacter</taxon>
    </lineage>
</organism>
<dbReference type="Pfam" id="PF02698">
    <property type="entry name" value="DUF218"/>
    <property type="match status" value="1"/>
</dbReference>
<feature type="transmembrane region" description="Helical" evidence="1">
    <location>
        <begin position="44"/>
        <end position="65"/>
    </location>
</feature>
<protein>
    <submittedName>
        <fullName evidence="3">YdcF family protein</fullName>
    </submittedName>
</protein>
<dbReference type="RefSeq" id="WP_173955017.1">
    <property type="nucleotide sequence ID" value="NZ_CP028942.1"/>
</dbReference>